<keyword evidence="1" id="KW-0472">Membrane</keyword>
<dbReference type="OrthoDB" id="7411806at2759"/>
<name>A0A8J2R7G3_9NEOP</name>
<evidence type="ECO:0000256" key="1">
    <source>
        <dbReference type="SAM" id="Phobius"/>
    </source>
</evidence>
<keyword evidence="3" id="KW-1185">Reference proteome</keyword>
<keyword evidence="1" id="KW-1133">Transmembrane helix</keyword>
<sequence>MPDTFSLSAGVSFGLLAGIVSGVCYLFANGLSKPTKQRRGGKYSIAVKKESNICVRCGGDELGGYLPCICQHQESVKFESGAWFLRQAQRALSLMPWSISSDKLEQIEEEECGSSSSGGDRVREFLEAISARLAGGPLEGTRVDALYDHPAYASMLSRHHSVLRGALTALTTALQDALTCKT</sequence>
<dbReference type="EMBL" id="CAKASE010000080">
    <property type="protein sequence ID" value="CAG9580946.1"/>
    <property type="molecule type" value="Genomic_DNA"/>
</dbReference>
<evidence type="ECO:0000313" key="3">
    <source>
        <dbReference type="Proteomes" id="UP000789524"/>
    </source>
</evidence>
<gene>
    <name evidence="2" type="ORF">DCHRY22_LOCUS13690</name>
</gene>
<reference evidence="2" key="1">
    <citation type="submission" date="2021-09" db="EMBL/GenBank/DDBJ databases">
        <authorList>
            <person name="Martin H S."/>
        </authorList>
    </citation>
    <scope>NUCLEOTIDE SEQUENCE</scope>
</reference>
<comment type="caution">
    <text evidence="2">The sequence shown here is derived from an EMBL/GenBank/DDBJ whole genome shotgun (WGS) entry which is preliminary data.</text>
</comment>
<protein>
    <submittedName>
        <fullName evidence="2">(African queen) hypothetical protein</fullName>
    </submittedName>
</protein>
<feature type="transmembrane region" description="Helical" evidence="1">
    <location>
        <begin position="6"/>
        <end position="28"/>
    </location>
</feature>
<proteinExistence type="predicted"/>
<organism evidence="2 3">
    <name type="scientific">Danaus chrysippus</name>
    <name type="common">African queen</name>
    <dbReference type="NCBI Taxonomy" id="151541"/>
    <lineage>
        <taxon>Eukaryota</taxon>
        <taxon>Metazoa</taxon>
        <taxon>Ecdysozoa</taxon>
        <taxon>Arthropoda</taxon>
        <taxon>Hexapoda</taxon>
        <taxon>Insecta</taxon>
        <taxon>Pterygota</taxon>
        <taxon>Neoptera</taxon>
        <taxon>Endopterygota</taxon>
        <taxon>Lepidoptera</taxon>
        <taxon>Glossata</taxon>
        <taxon>Ditrysia</taxon>
        <taxon>Papilionoidea</taxon>
        <taxon>Nymphalidae</taxon>
        <taxon>Danainae</taxon>
        <taxon>Danaini</taxon>
        <taxon>Danaina</taxon>
        <taxon>Danaus</taxon>
        <taxon>Anosia</taxon>
    </lineage>
</organism>
<keyword evidence="1" id="KW-0812">Transmembrane</keyword>
<accession>A0A8J2R7G3</accession>
<dbReference type="Proteomes" id="UP000789524">
    <property type="component" value="Unassembled WGS sequence"/>
</dbReference>
<dbReference type="AlphaFoldDB" id="A0A8J2R7G3"/>
<evidence type="ECO:0000313" key="2">
    <source>
        <dbReference type="EMBL" id="CAG9580946.1"/>
    </source>
</evidence>